<feature type="non-terminal residue" evidence="2">
    <location>
        <position position="155"/>
    </location>
</feature>
<accession>A0A368SZ81</accession>
<reference evidence="2 3" key="1">
    <citation type="submission" date="2018-04" db="EMBL/GenBank/DDBJ databases">
        <title>Novel actinobacteria from marine sediment.</title>
        <authorList>
            <person name="Ng Z.Y."/>
            <person name="Tan G.Y.A."/>
        </authorList>
    </citation>
    <scope>NUCLEOTIDE SEQUENCE [LARGE SCALE GENOMIC DNA]</scope>
    <source>
        <strain evidence="2 3">TPS81</strain>
    </source>
</reference>
<dbReference type="AlphaFoldDB" id="A0A368SZ81"/>
<dbReference type="InterPro" id="IPR007138">
    <property type="entry name" value="ABM_dom"/>
</dbReference>
<dbReference type="Pfam" id="PF03992">
    <property type="entry name" value="ABM"/>
    <property type="match status" value="1"/>
</dbReference>
<proteinExistence type="predicted"/>
<dbReference type="Proteomes" id="UP000253318">
    <property type="component" value="Unassembled WGS sequence"/>
</dbReference>
<sequence length="155" mass="17539">MSDHELNTAENATVVFVNRFTLHTSPEEFERAFDTTAQFLRRQPGFLQSTLSRHADKPDSYLNIARWRDARSFHAAHLDRATQFALAATREALTDSALPRTPDTAHRIGVSLGSAVGCTRKLESQYLAISDNGRRWLVDHTRGSDRLYDYFVPSS</sequence>
<comment type="caution">
    <text evidence="2">The sequence shown here is derived from an EMBL/GenBank/DDBJ whole genome shotgun (WGS) entry which is preliminary data.</text>
</comment>
<keyword evidence="3" id="KW-1185">Reference proteome</keyword>
<name>A0A368SZ81_9ACTN</name>
<evidence type="ECO:0000313" key="2">
    <source>
        <dbReference type="EMBL" id="RCV50244.1"/>
    </source>
</evidence>
<feature type="domain" description="ABM" evidence="1">
    <location>
        <begin position="27"/>
        <end position="79"/>
    </location>
</feature>
<evidence type="ECO:0000259" key="1">
    <source>
        <dbReference type="Pfam" id="PF03992"/>
    </source>
</evidence>
<evidence type="ECO:0000313" key="3">
    <source>
        <dbReference type="Proteomes" id="UP000253318"/>
    </source>
</evidence>
<protein>
    <recommendedName>
        <fullName evidence="1">ABM domain-containing protein</fullName>
    </recommendedName>
</protein>
<dbReference type="Gene3D" id="3.30.70.100">
    <property type="match status" value="1"/>
</dbReference>
<dbReference type="InterPro" id="IPR011008">
    <property type="entry name" value="Dimeric_a/b-barrel"/>
</dbReference>
<organism evidence="2 3">
    <name type="scientific">Marinitenerispora sediminis</name>
    <dbReference type="NCBI Taxonomy" id="1931232"/>
    <lineage>
        <taxon>Bacteria</taxon>
        <taxon>Bacillati</taxon>
        <taxon>Actinomycetota</taxon>
        <taxon>Actinomycetes</taxon>
        <taxon>Streptosporangiales</taxon>
        <taxon>Nocardiopsidaceae</taxon>
        <taxon>Marinitenerispora</taxon>
    </lineage>
</organism>
<gene>
    <name evidence="2" type="ORF">DEF24_24435</name>
</gene>
<dbReference type="RefSeq" id="WP_181874718.1">
    <property type="nucleotide sequence ID" value="NZ_QEIN01000291.1"/>
</dbReference>
<dbReference type="SUPFAM" id="SSF54909">
    <property type="entry name" value="Dimeric alpha+beta barrel"/>
    <property type="match status" value="1"/>
</dbReference>
<dbReference type="EMBL" id="QEIN01000291">
    <property type="protein sequence ID" value="RCV50244.1"/>
    <property type="molecule type" value="Genomic_DNA"/>
</dbReference>